<dbReference type="KEGG" id="vai:BU251_05785"/>
<keyword evidence="2" id="KW-0812">Transmembrane</keyword>
<gene>
    <name evidence="3" type="ORF">BU251_05785</name>
</gene>
<dbReference type="Proteomes" id="UP000287243">
    <property type="component" value="Chromosome"/>
</dbReference>
<name>A0A410P5M5_VELA1</name>
<accession>A0A410P5M5</accession>
<proteinExistence type="predicted"/>
<reference evidence="3 4" key="1">
    <citation type="submission" date="2017-01" db="EMBL/GenBank/DDBJ databases">
        <title>First insights into the biology of 'candidatus Vampirococcus archaeovorus'.</title>
        <authorList>
            <person name="Kizina J."/>
            <person name="Jordan S."/>
            <person name="Stueber K."/>
            <person name="Reinhardt R."/>
            <person name="Harder J."/>
        </authorList>
    </citation>
    <scope>NUCLEOTIDE SEQUENCE [LARGE SCALE GENOMIC DNA]</scope>
    <source>
        <strain evidence="3 4">LiM</strain>
    </source>
</reference>
<feature type="transmembrane region" description="Helical" evidence="2">
    <location>
        <begin position="40"/>
        <end position="56"/>
    </location>
</feature>
<feature type="compositionally biased region" description="Basic and acidic residues" evidence="1">
    <location>
        <begin position="21"/>
        <end position="31"/>
    </location>
</feature>
<keyword evidence="2" id="KW-0472">Membrane</keyword>
<evidence type="ECO:0000256" key="2">
    <source>
        <dbReference type="SAM" id="Phobius"/>
    </source>
</evidence>
<keyword evidence="4" id="KW-1185">Reference proteome</keyword>
<protein>
    <submittedName>
        <fullName evidence="3">Spindle pole body component alp14</fullName>
    </submittedName>
</protein>
<evidence type="ECO:0000313" key="3">
    <source>
        <dbReference type="EMBL" id="QAT17274.1"/>
    </source>
</evidence>
<evidence type="ECO:0000256" key="1">
    <source>
        <dbReference type="SAM" id="MobiDB-lite"/>
    </source>
</evidence>
<organism evidence="3 4">
    <name type="scientific">Velamenicoccus archaeovorus</name>
    <dbReference type="NCBI Taxonomy" id="1930593"/>
    <lineage>
        <taxon>Bacteria</taxon>
        <taxon>Pseudomonadati</taxon>
        <taxon>Candidatus Omnitrophota</taxon>
        <taxon>Candidatus Velamenicoccus</taxon>
    </lineage>
</organism>
<dbReference type="EMBL" id="CP019384">
    <property type="protein sequence ID" value="QAT17274.1"/>
    <property type="molecule type" value="Genomic_DNA"/>
</dbReference>
<dbReference type="AlphaFoldDB" id="A0A410P5M5"/>
<evidence type="ECO:0000313" key="4">
    <source>
        <dbReference type="Proteomes" id="UP000287243"/>
    </source>
</evidence>
<sequence>MRGLNEARRGARGMPYDEAAPDPRRRTRDTSLRHMRTSRCILYTAIVTVLSLFYVFQQTEIVKLGYRITRAENVLESMRDRRTSLEFTLTSLESPSNLDKSLFMNNNNQYEMAQSFKLVRVAPSRAQGMRVAAGTKRGFAPFSFLKRLARQNIFAPSQAEAKTVK</sequence>
<feature type="region of interest" description="Disordered" evidence="1">
    <location>
        <begin position="1"/>
        <end position="31"/>
    </location>
</feature>
<keyword evidence="2" id="KW-1133">Transmembrane helix</keyword>